<dbReference type="AlphaFoldDB" id="A0AAW8LJY2"/>
<evidence type="ECO:0000313" key="3">
    <source>
        <dbReference type="Proteomes" id="UP001265315"/>
    </source>
</evidence>
<evidence type="ECO:0000313" key="2">
    <source>
        <dbReference type="EMBL" id="MDR6700370.1"/>
    </source>
</evidence>
<organism evidence="2 3">
    <name type="scientific">Agrobacterium tumefaciens</name>
    <dbReference type="NCBI Taxonomy" id="358"/>
    <lineage>
        <taxon>Bacteria</taxon>
        <taxon>Pseudomonadati</taxon>
        <taxon>Pseudomonadota</taxon>
        <taxon>Alphaproteobacteria</taxon>
        <taxon>Hyphomicrobiales</taxon>
        <taxon>Rhizobiaceae</taxon>
        <taxon>Rhizobium/Agrobacterium group</taxon>
        <taxon>Agrobacterium</taxon>
        <taxon>Agrobacterium tumefaciens complex</taxon>
    </lineage>
</organism>
<accession>A0AAW8LJY2</accession>
<reference evidence="2" key="1">
    <citation type="submission" date="2023-07" db="EMBL/GenBank/DDBJ databases">
        <title>Sorghum-associated microbial communities from plants grown in Nebraska, USA.</title>
        <authorList>
            <person name="Schachtman D."/>
        </authorList>
    </citation>
    <scope>NUCLEOTIDE SEQUENCE</scope>
    <source>
        <strain evidence="2">1457</strain>
    </source>
</reference>
<feature type="compositionally biased region" description="Basic and acidic residues" evidence="1">
    <location>
        <begin position="1"/>
        <end position="12"/>
    </location>
</feature>
<protein>
    <recommendedName>
        <fullName evidence="4">DUF4169 family protein</fullName>
    </recommendedName>
</protein>
<sequence length="45" mass="5302">MQFEHRPMVDRIKKAKKSAAAGHEKRQADRIARETERDERALRSP</sequence>
<evidence type="ECO:0008006" key="4">
    <source>
        <dbReference type="Google" id="ProtNLM"/>
    </source>
</evidence>
<evidence type="ECO:0000256" key="1">
    <source>
        <dbReference type="SAM" id="MobiDB-lite"/>
    </source>
</evidence>
<proteinExistence type="predicted"/>
<dbReference type="Proteomes" id="UP001265315">
    <property type="component" value="Unassembled WGS sequence"/>
</dbReference>
<feature type="compositionally biased region" description="Basic and acidic residues" evidence="1">
    <location>
        <begin position="22"/>
        <end position="45"/>
    </location>
</feature>
<feature type="region of interest" description="Disordered" evidence="1">
    <location>
        <begin position="1"/>
        <end position="45"/>
    </location>
</feature>
<dbReference type="EMBL" id="JAVDSW010000001">
    <property type="protein sequence ID" value="MDR6700370.1"/>
    <property type="molecule type" value="Genomic_DNA"/>
</dbReference>
<dbReference type="RefSeq" id="WP_165920009.1">
    <property type="nucleotide sequence ID" value="NZ_JAGIPM010000004.1"/>
</dbReference>
<gene>
    <name evidence="2" type="ORF">J2W61_000198</name>
</gene>
<comment type="caution">
    <text evidence="2">The sequence shown here is derived from an EMBL/GenBank/DDBJ whole genome shotgun (WGS) entry which is preliminary data.</text>
</comment>
<name>A0AAW8LJY2_AGRTU</name>